<dbReference type="SUPFAM" id="SSF103481">
    <property type="entry name" value="Multidrug resistance efflux transporter EmrE"/>
    <property type="match status" value="1"/>
</dbReference>
<evidence type="ECO:0000256" key="5">
    <source>
        <dbReference type="ARBA" id="ARBA00023136"/>
    </source>
</evidence>
<dbReference type="Proteomes" id="UP000617634">
    <property type="component" value="Unassembled WGS sequence"/>
</dbReference>
<evidence type="ECO:0000256" key="4">
    <source>
        <dbReference type="ARBA" id="ARBA00022989"/>
    </source>
</evidence>
<name>A0A931MMW2_9SPHN</name>
<organism evidence="7 8">
    <name type="scientific">Novosphingobium aureum</name>
    <dbReference type="NCBI Taxonomy" id="2792964"/>
    <lineage>
        <taxon>Bacteria</taxon>
        <taxon>Pseudomonadati</taxon>
        <taxon>Pseudomonadota</taxon>
        <taxon>Alphaproteobacteria</taxon>
        <taxon>Sphingomonadales</taxon>
        <taxon>Sphingomonadaceae</taxon>
        <taxon>Novosphingobium</taxon>
    </lineage>
</organism>
<evidence type="ECO:0000256" key="3">
    <source>
        <dbReference type="ARBA" id="ARBA00022692"/>
    </source>
</evidence>
<feature type="transmembrane region" description="Helical" evidence="6">
    <location>
        <begin position="83"/>
        <end position="102"/>
    </location>
</feature>
<comment type="subcellular location">
    <subcellularLocation>
        <location evidence="1">Cell membrane</location>
        <topology evidence="1">Multi-pass membrane protein</topology>
    </subcellularLocation>
</comment>
<dbReference type="AlphaFoldDB" id="A0A931MMW2"/>
<reference evidence="7" key="1">
    <citation type="submission" date="2020-11" db="EMBL/GenBank/DDBJ databases">
        <title>Novosphingobium aureum sp. nov., a marine bacterium isolated from sediment of a salt flat.</title>
        <authorList>
            <person name="Yoo Y."/>
            <person name="Kim J.-J."/>
        </authorList>
    </citation>
    <scope>NUCLEOTIDE SEQUENCE</scope>
    <source>
        <strain evidence="7">YJ-S2-02</strain>
    </source>
</reference>
<protein>
    <recommendedName>
        <fullName evidence="9">EamA domain-containing protein</fullName>
    </recommendedName>
</protein>
<sequence length="127" mass="13102">MTAGEVAGLLGFSAMLAAGQALFKTCALAVSRQSVSGNEGGKGTGLDFLALLQVPSFWAALMLYGLATVLWIYLLQTIPLSRAYPFAALGFVIVPAIAAVFFKESISASYVLGALLIVGGVIVTSRA</sequence>
<keyword evidence="8" id="KW-1185">Reference proteome</keyword>
<dbReference type="GO" id="GO:0005886">
    <property type="term" value="C:plasma membrane"/>
    <property type="evidence" value="ECO:0007669"/>
    <property type="project" value="UniProtKB-SubCell"/>
</dbReference>
<dbReference type="PANTHER" id="PTHR30561:SF9">
    <property type="entry name" value="4-AMINO-4-DEOXY-L-ARABINOSE-PHOSPHOUNDECAPRENOL FLIPPASE SUBUNIT ARNF-RELATED"/>
    <property type="match status" value="1"/>
</dbReference>
<dbReference type="InterPro" id="IPR000390">
    <property type="entry name" value="Small_drug/metabolite_transptr"/>
</dbReference>
<comment type="caution">
    <text evidence="7">The sequence shown here is derived from an EMBL/GenBank/DDBJ whole genome shotgun (WGS) entry which is preliminary data.</text>
</comment>
<feature type="transmembrane region" description="Helical" evidence="6">
    <location>
        <begin position="108"/>
        <end position="125"/>
    </location>
</feature>
<evidence type="ECO:0000256" key="2">
    <source>
        <dbReference type="ARBA" id="ARBA00022475"/>
    </source>
</evidence>
<evidence type="ECO:0000256" key="1">
    <source>
        <dbReference type="ARBA" id="ARBA00004651"/>
    </source>
</evidence>
<evidence type="ECO:0008006" key="9">
    <source>
        <dbReference type="Google" id="ProtNLM"/>
    </source>
</evidence>
<keyword evidence="4 6" id="KW-1133">Transmembrane helix</keyword>
<dbReference type="PANTHER" id="PTHR30561">
    <property type="entry name" value="SMR FAMILY PROTON-DEPENDENT DRUG EFFLUX TRANSPORTER SUGE"/>
    <property type="match status" value="1"/>
</dbReference>
<dbReference type="EMBL" id="JADZGI010000003">
    <property type="protein sequence ID" value="MBH0114566.1"/>
    <property type="molecule type" value="Genomic_DNA"/>
</dbReference>
<dbReference type="RefSeq" id="WP_197166062.1">
    <property type="nucleotide sequence ID" value="NZ_JADZGI010000003.1"/>
</dbReference>
<feature type="transmembrane region" description="Helical" evidence="6">
    <location>
        <begin position="53"/>
        <end position="74"/>
    </location>
</feature>
<keyword evidence="3 6" id="KW-0812">Transmembrane</keyword>
<keyword evidence="5 6" id="KW-0472">Membrane</keyword>
<gene>
    <name evidence="7" type="ORF">I5E68_16585</name>
</gene>
<accession>A0A931MMW2</accession>
<dbReference type="GO" id="GO:0022857">
    <property type="term" value="F:transmembrane transporter activity"/>
    <property type="evidence" value="ECO:0007669"/>
    <property type="project" value="InterPro"/>
</dbReference>
<dbReference type="Gene3D" id="1.10.3730.20">
    <property type="match status" value="1"/>
</dbReference>
<keyword evidence="2" id="KW-1003">Cell membrane</keyword>
<evidence type="ECO:0000256" key="6">
    <source>
        <dbReference type="SAM" id="Phobius"/>
    </source>
</evidence>
<evidence type="ECO:0000313" key="7">
    <source>
        <dbReference type="EMBL" id="MBH0114566.1"/>
    </source>
</evidence>
<dbReference type="InterPro" id="IPR037185">
    <property type="entry name" value="EmrE-like"/>
</dbReference>
<evidence type="ECO:0000313" key="8">
    <source>
        <dbReference type="Proteomes" id="UP000617634"/>
    </source>
</evidence>
<proteinExistence type="predicted"/>